<evidence type="ECO:0000313" key="1">
    <source>
        <dbReference type="EMBL" id="KAJ8889027.1"/>
    </source>
</evidence>
<dbReference type="EMBL" id="JARBHB010000003">
    <property type="protein sequence ID" value="KAJ8889027.1"/>
    <property type="molecule type" value="Genomic_DNA"/>
</dbReference>
<reference evidence="1 2" key="1">
    <citation type="submission" date="2023-02" db="EMBL/GenBank/DDBJ databases">
        <title>LHISI_Scaffold_Assembly.</title>
        <authorList>
            <person name="Stuart O.P."/>
            <person name="Cleave R."/>
            <person name="Magrath M.J.L."/>
            <person name="Mikheyev A.S."/>
        </authorList>
    </citation>
    <scope>NUCLEOTIDE SEQUENCE [LARGE SCALE GENOMIC DNA]</scope>
    <source>
        <strain evidence="1">Daus_M_001</strain>
        <tissue evidence="1">Leg muscle</tissue>
    </source>
</reference>
<name>A0ABQ9HXP2_9NEOP</name>
<sequence>MKEWGWIWQNKTLEPTTTLLPLAPEELLSSIFCNCKKGCGASCTCRKVGLQRSSVCGQCNGQTCLNASSYPNDLDEESEYVSEVLEALEPNINDNENDDVELEIQFR</sequence>
<comment type="caution">
    <text evidence="1">The sequence shown here is derived from an EMBL/GenBank/DDBJ whole genome shotgun (WGS) entry which is preliminary data.</text>
</comment>
<accession>A0ABQ9HXP2</accession>
<proteinExistence type="predicted"/>
<evidence type="ECO:0000313" key="2">
    <source>
        <dbReference type="Proteomes" id="UP001159363"/>
    </source>
</evidence>
<organism evidence="1 2">
    <name type="scientific">Dryococelus australis</name>
    <dbReference type="NCBI Taxonomy" id="614101"/>
    <lineage>
        <taxon>Eukaryota</taxon>
        <taxon>Metazoa</taxon>
        <taxon>Ecdysozoa</taxon>
        <taxon>Arthropoda</taxon>
        <taxon>Hexapoda</taxon>
        <taxon>Insecta</taxon>
        <taxon>Pterygota</taxon>
        <taxon>Neoptera</taxon>
        <taxon>Polyneoptera</taxon>
        <taxon>Phasmatodea</taxon>
        <taxon>Verophasmatodea</taxon>
        <taxon>Anareolatae</taxon>
        <taxon>Phasmatidae</taxon>
        <taxon>Eurycanthinae</taxon>
        <taxon>Dryococelus</taxon>
    </lineage>
</organism>
<keyword evidence="2" id="KW-1185">Reference proteome</keyword>
<gene>
    <name evidence="1" type="ORF">PR048_008521</name>
</gene>
<dbReference type="Proteomes" id="UP001159363">
    <property type="component" value="Chromosome 3"/>
</dbReference>
<protein>
    <recommendedName>
        <fullName evidence="3">Tesmin/TSO1-like CXC domain-containing protein</fullName>
    </recommendedName>
</protein>
<evidence type="ECO:0008006" key="3">
    <source>
        <dbReference type="Google" id="ProtNLM"/>
    </source>
</evidence>